<feature type="compositionally biased region" description="Low complexity" evidence="1">
    <location>
        <begin position="1"/>
        <end position="34"/>
    </location>
</feature>
<organism evidence="2 3">
    <name type="scientific">Crenichthys baileyi</name>
    <name type="common">White River springfish</name>
    <dbReference type="NCBI Taxonomy" id="28760"/>
    <lineage>
        <taxon>Eukaryota</taxon>
        <taxon>Metazoa</taxon>
        <taxon>Chordata</taxon>
        <taxon>Craniata</taxon>
        <taxon>Vertebrata</taxon>
        <taxon>Euteleostomi</taxon>
        <taxon>Actinopterygii</taxon>
        <taxon>Neopterygii</taxon>
        <taxon>Teleostei</taxon>
        <taxon>Neoteleostei</taxon>
        <taxon>Acanthomorphata</taxon>
        <taxon>Ovalentaria</taxon>
        <taxon>Atherinomorphae</taxon>
        <taxon>Cyprinodontiformes</taxon>
        <taxon>Goodeidae</taxon>
        <taxon>Crenichthys</taxon>
    </lineage>
</organism>
<gene>
    <name evidence="2" type="ORF">CRENBAI_023414</name>
</gene>
<evidence type="ECO:0000313" key="3">
    <source>
        <dbReference type="Proteomes" id="UP001311232"/>
    </source>
</evidence>
<reference evidence="2 3" key="1">
    <citation type="submission" date="2021-06" db="EMBL/GenBank/DDBJ databases">
        <authorList>
            <person name="Palmer J.M."/>
        </authorList>
    </citation>
    <scope>NUCLEOTIDE SEQUENCE [LARGE SCALE GENOMIC DNA]</scope>
    <source>
        <strain evidence="2 3">MEX-2019</strain>
        <tissue evidence="2">Muscle</tissue>
    </source>
</reference>
<name>A0AAV9R569_9TELE</name>
<feature type="compositionally biased region" description="Basic residues" evidence="1">
    <location>
        <begin position="63"/>
        <end position="74"/>
    </location>
</feature>
<proteinExistence type="predicted"/>
<dbReference type="EMBL" id="JAHHUM010002374">
    <property type="protein sequence ID" value="KAK5604086.1"/>
    <property type="molecule type" value="Genomic_DNA"/>
</dbReference>
<feature type="region of interest" description="Disordered" evidence="1">
    <location>
        <begin position="1"/>
        <end position="108"/>
    </location>
</feature>
<evidence type="ECO:0000313" key="2">
    <source>
        <dbReference type="EMBL" id="KAK5604086.1"/>
    </source>
</evidence>
<dbReference type="Proteomes" id="UP001311232">
    <property type="component" value="Unassembled WGS sequence"/>
</dbReference>
<protein>
    <submittedName>
        <fullName evidence="2">Uncharacterized protein</fullName>
    </submittedName>
</protein>
<comment type="caution">
    <text evidence="2">The sequence shown here is derived from an EMBL/GenBank/DDBJ whole genome shotgun (WGS) entry which is preliminary data.</text>
</comment>
<evidence type="ECO:0000256" key="1">
    <source>
        <dbReference type="SAM" id="MobiDB-lite"/>
    </source>
</evidence>
<keyword evidence="3" id="KW-1185">Reference proteome</keyword>
<feature type="compositionally biased region" description="Polar residues" evidence="1">
    <location>
        <begin position="37"/>
        <end position="49"/>
    </location>
</feature>
<sequence>ISRDQSIPSSTPASPPAQTMQTLPTPLPQTELGPASGTRTQTQNQNPNWNHPGPNDAYPHPRPTFHLHYQKKTYTHPNIQTTPTTHKTLDTQVDSVPPPPTDPLPHQQNAFLEGESTCNEMVPTHQFMRPLSPPMHRRRLG</sequence>
<dbReference type="AlphaFoldDB" id="A0AAV9R569"/>
<accession>A0AAV9R569</accession>
<feature type="compositionally biased region" description="Polar residues" evidence="1">
    <location>
        <begin position="75"/>
        <end position="94"/>
    </location>
</feature>
<feature type="non-terminal residue" evidence="2">
    <location>
        <position position="1"/>
    </location>
</feature>